<dbReference type="SMR" id="A2FNT1"/>
<evidence type="ECO:0000256" key="8">
    <source>
        <dbReference type="ARBA" id="ARBA00023014"/>
    </source>
</evidence>
<keyword evidence="7" id="KW-0408">Iron</keyword>
<dbReference type="GO" id="GO:0006269">
    <property type="term" value="P:DNA replication, synthesis of primer"/>
    <property type="evidence" value="ECO:0000318"/>
    <property type="project" value="GO_Central"/>
</dbReference>
<proteinExistence type="inferred from homology"/>
<keyword evidence="9" id="KW-0238">DNA-binding</keyword>
<gene>
    <name evidence="11" type="ORF">TVAG_137290</name>
</gene>
<dbReference type="GO" id="GO:0046872">
    <property type="term" value="F:metal ion binding"/>
    <property type="evidence" value="ECO:0007669"/>
    <property type="project" value="UniProtKB-KW"/>
</dbReference>
<dbReference type="AlphaFoldDB" id="A2FNT1"/>
<feature type="domain" description="DNA primase large subunit C-terminal" evidence="10">
    <location>
        <begin position="237"/>
        <end position="409"/>
    </location>
</feature>
<dbReference type="Gene3D" id="1.20.930.80">
    <property type="match status" value="1"/>
</dbReference>
<evidence type="ECO:0000259" key="10">
    <source>
        <dbReference type="Pfam" id="PF04104"/>
    </source>
</evidence>
<comment type="cofactor">
    <cofactor evidence="1">
        <name>[4Fe-4S] cluster</name>
        <dbReference type="ChEBI" id="CHEBI:49883"/>
    </cofactor>
</comment>
<dbReference type="EMBL" id="DS113912">
    <property type="protein sequence ID" value="EAX93444.1"/>
    <property type="molecule type" value="Genomic_DNA"/>
</dbReference>
<keyword evidence="5" id="KW-0235">DNA replication</keyword>
<dbReference type="InterPro" id="IPR007238">
    <property type="entry name" value="DNA_primase_lsu_euk/arc"/>
</dbReference>
<dbReference type="VEuPathDB" id="TrichDB:TVAG_137290"/>
<dbReference type="InParanoid" id="A2FNT1"/>
<evidence type="ECO:0000256" key="2">
    <source>
        <dbReference type="ARBA" id="ARBA00010564"/>
    </source>
</evidence>
<evidence type="ECO:0000313" key="12">
    <source>
        <dbReference type="Proteomes" id="UP000001542"/>
    </source>
</evidence>
<dbReference type="GO" id="GO:0005658">
    <property type="term" value="C:alpha DNA polymerase:primase complex"/>
    <property type="evidence" value="ECO:0000318"/>
    <property type="project" value="GO_Central"/>
</dbReference>
<dbReference type="OrthoDB" id="421393at2759"/>
<accession>A2FNT1</accession>
<evidence type="ECO:0000256" key="6">
    <source>
        <dbReference type="ARBA" id="ARBA00022723"/>
    </source>
</evidence>
<dbReference type="InterPro" id="IPR058560">
    <property type="entry name" value="DNA_primase_C"/>
</dbReference>
<dbReference type="CDD" id="cd07322">
    <property type="entry name" value="PriL_PriS_Eukaryotic"/>
    <property type="match status" value="1"/>
</dbReference>
<dbReference type="GO" id="GO:0051539">
    <property type="term" value="F:4 iron, 4 sulfur cluster binding"/>
    <property type="evidence" value="ECO:0007669"/>
    <property type="project" value="UniProtKB-KW"/>
</dbReference>
<dbReference type="Pfam" id="PF04104">
    <property type="entry name" value="DNA_primase_lrg"/>
    <property type="match status" value="1"/>
</dbReference>
<evidence type="ECO:0000256" key="7">
    <source>
        <dbReference type="ARBA" id="ARBA00023004"/>
    </source>
</evidence>
<dbReference type="VEuPathDB" id="TrichDB:TVAGG3_0558780"/>
<organism evidence="11 12">
    <name type="scientific">Trichomonas vaginalis (strain ATCC PRA-98 / G3)</name>
    <dbReference type="NCBI Taxonomy" id="412133"/>
    <lineage>
        <taxon>Eukaryota</taxon>
        <taxon>Metamonada</taxon>
        <taxon>Parabasalia</taxon>
        <taxon>Trichomonadida</taxon>
        <taxon>Trichomonadidae</taxon>
        <taxon>Trichomonas</taxon>
    </lineage>
</organism>
<dbReference type="eggNOG" id="KOG2267">
    <property type="taxonomic scope" value="Eukaryota"/>
</dbReference>
<evidence type="ECO:0000256" key="9">
    <source>
        <dbReference type="ARBA" id="ARBA00023125"/>
    </source>
</evidence>
<dbReference type="PANTHER" id="PTHR10537:SF3">
    <property type="entry name" value="DNA PRIMASE LARGE SUBUNIT"/>
    <property type="match status" value="1"/>
</dbReference>
<evidence type="ECO:0000256" key="4">
    <source>
        <dbReference type="ARBA" id="ARBA00022515"/>
    </source>
</evidence>
<reference evidence="11" key="1">
    <citation type="submission" date="2006-10" db="EMBL/GenBank/DDBJ databases">
        <authorList>
            <person name="Amadeo P."/>
            <person name="Zhao Q."/>
            <person name="Wortman J."/>
            <person name="Fraser-Liggett C."/>
            <person name="Carlton J."/>
        </authorList>
    </citation>
    <scope>NUCLEOTIDE SEQUENCE</scope>
    <source>
        <strain evidence="11">G3</strain>
    </source>
</reference>
<keyword evidence="3" id="KW-0004">4Fe-4S</keyword>
<dbReference type="GO" id="GO:0006270">
    <property type="term" value="P:DNA replication initiation"/>
    <property type="evidence" value="ECO:0000318"/>
    <property type="project" value="GO_Central"/>
</dbReference>
<keyword evidence="8" id="KW-0411">Iron-sulfur</keyword>
<dbReference type="Proteomes" id="UP000001542">
    <property type="component" value="Unassembled WGS sequence"/>
</dbReference>
<dbReference type="RefSeq" id="XP_001306374.1">
    <property type="nucleotide sequence ID" value="XM_001306373.1"/>
</dbReference>
<evidence type="ECO:0000256" key="5">
    <source>
        <dbReference type="ARBA" id="ARBA00022705"/>
    </source>
</evidence>
<evidence type="ECO:0000313" key="11">
    <source>
        <dbReference type="EMBL" id="EAX93444.1"/>
    </source>
</evidence>
<protein>
    <submittedName>
        <fullName evidence="11">Eukaryotic-type DNA primase, large subunit family protein</fullName>
    </submittedName>
</protein>
<dbReference type="Pfam" id="PF26466">
    <property type="entry name" value="DNA_primase_lrg_N"/>
    <property type="match status" value="1"/>
</dbReference>
<name>A2FNT1_TRIV3</name>
<keyword evidence="4" id="KW-0639">Primosome</keyword>
<dbReference type="PANTHER" id="PTHR10537">
    <property type="entry name" value="DNA PRIMASE LARGE SUBUNIT"/>
    <property type="match status" value="1"/>
</dbReference>
<dbReference type="STRING" id="5722.A2FNT1"/>
<dbReference type="GO" id="GO:0003677">
    <property type="term" value="F:DNA binding"/>
    <property type="evidence" value="ECO:0007669"/>
    <property type="project" value="UniProtKB-KW"/>
</dbReference>
<evidence type="ECO:0000256" key="1">
    <source>
        <dbReference type="ARBA" id="ARBA00001966"/>
    </source>
</evidence>
<dbReference type="InterPro" id="IPR016558">
    <property type="entry name" value="DNA_primase_lsu_euk"/>
</dbReference>
<keyword evidence="12" id="KW-1185">Reference proteome</keyword>
<keyword evidence="6" id="KW-0479">Metal-binding</keyword>
<reference evidence="11" key="2">
    <citation type="journal article" date="2007" name="Science">
        <title>Draft genome sequence of the sexually transmitted pathogen Trichomonas vaginalis.</title>
        <authorList>
            <person name="Carlton J.M."/>
            <person name="Hirt R.P."/>
            <person name="Silva J.C."/>
            <person name="Delcher A.L."/>
            <person name="Schatz M."/>
            <person name="Zhao Q."/>
            <person name="Wortman J.R."/>
            <person name="Bidwell S.L."/>
            <person name="Alsmark U.C.M."/>
            <person name="Besteiro S."/>
            <person name="Sicheritz-Ponten T."/>
            <person name="Noel C.J."/>
            <person name="Dacks J.B."/>
            <person name="Foster P.G."/>
            <person name="Simillion C."/>
            <person name="Van de Peer Y."/>
            <person name="Miranda-Saavedra D."/>
            <person name="Barton G.J."/>
            <person name="Westrop G.D."/>
            <person name="Mueller S."/>
            <person name="Dessi D."/>
            <person name="Fiori P.L."/>
            <person name="Ren Q."/>
            <person name="Paulsen I."/>
            <person name="Zhang H."/>
            <person name="Bastida-Corcuera F.D."/>
            <person name="Simoes-Barbosa A."/>
            <person name="Brown M.T."/>
            <person name="Hayes R.D."/>
            <person name="Mukherjee M."/>
            <person name="Okumura C.Y."/>
            <person name="Schneider R."/>
            <person name="Smith A.J."/>
            <person name="Vanacova S."/>
            <person name="Villalvazo M."/>
            <person name="Haas B.J."/>
            <person name="Pertea M."/>
            <person name="Feldblyum T.V."/>
            <person name="Utterback T.R."/>
            <person name="Shu C.L."/>
            <person name="Osoegawa K."/>
            <person name="de Jong P.J."/>
            <person name="Hrdy I."/>
            <person name="Horvathova L."/>
            <person name="Zubacova Z."/>
            <person name="Dolezal P."/>
            <person name="Malik S.B."/>
            <person name="Logsdon J.M. Jr."/>
            <person name="Henze K."/>
            <person name="Gupta A."/>
            <person name="Wang C.C."/>
            <person name="Dunne R.L."/>
            <person name="Upcroft J.A."/>
            <person name="Upcroft P."/>
            <person name="White O."/>
            <person name="Salzberg S.L."/>
            <person name="Tang P."/>
            <person name="Chiu C.-H."/>
            <person name="Lee Y.-S."/>
            <person name="Embley T.M."/>
            <person name="Coombs G.H."/>
            <person name="Mottram J.C."/>
            <person name="Tachezy J."/>
            <person name="Fraser-Liggett C.M."/>
            <person name="Johnson P.J."/>
        </authorList>
    </citation>
    <scope>NUCLEOTIDE SEQUENCE [LARGE SCALE GENOMIC DNA]</scope>
    <source>
        <strain evidence="11">G3</strain>
    </source>
</reference>
<sequence length="421" mass="50131">MKRRFLFQHKEIEETASLYAPTYETIPSMQLSFEEILSIAEKRFQFHRLLEFEESQETVEFSKIRSLSLEYDIPLKEASETDGEQTKDQISFFSLLMIYTETEEQQTKLADYESRLFFYRLKLSYSSPKQIPDFFWPSKELKDQIINSQKDDYYCVPFEQIFDQIDVRTIDVENGIAKLTTDHVYQIVQKNFNDFLVKKLHSAEFSNLDFISYLRSEFKRVTKSEDDQILTLDNYEELCHRSAPPCIYRILDSLKKSSQLSVKGRFELCMFLKGLGFDYFSQYIFWKKHFFSPKNPDLFDKQIVPSLKYIYCIDGNKKKYQPHSCIALIGQDNPENPYQVQGCPFRYMMRAELKMYIKKMGRKIKNEVISKICEQVPEHPQIACKLFFDGMFEEDPLDYAGMSHPIQFFKEAETRKSDHYY</sequence>
<evidence type="ECO:0000256" key="3">
    <source>
        <dbReference type="ARBA" id="ARBA00022485"/>
    </source>
</evidence>
<comment type="similarity">
    <text evidence="2">Belongs to the eukaryotic-type primase large subunit family.</text>
</comment>
<dbReference type="KEGG" id="tva:4751162"/>